<dbReference type="PANTHER" id="PTHR11945">
    <property type="entry name" value="MADS BOX PROTEIN"/>
    <property type="match status" value="1"/>
</dbReference>
<gene>
    <name evidence="7" type="primary">AGL61</name>
    <name evidence="7" type="ORF">KSP39_PZI002440</name>
</gene>
<evidence type="ECO:0000256" key="2">
    <source>
        <dbReference type="ARBA" id="ARBA00023015"/>
    </source>
</evidence>
<dbReference type="SUPFAM" id="SSF55455">
    <property type="entry name" value="SRF-like"/>
    <property type="match status" value="1"/>
</dbReference>
<proteinExistence type="predicted"/>
<comment type="subcellular location">
    <subcellularLocation>
        <location evidence="1">Nucleus</location>
    </subcellularLocation>
</comment>
<dbReference type="FunFam" id="3.40.1810.10:FF:000006">
    <property type="entry name" value="Agamous-like MADS-box protein AGL62"/>
    <property type="match status" value="1"/>
</dbReference>
<evidence type="ECO:0000256" key="5">
    <source>
        <dbReference type="ARBA" id="ARBA00023242"/>
    </source>
</evidence>
<feature type="domain" description="MADS-box" evidence="6">
    <location>
        <begin position="13"/>
        <end position="73"/>
    </location>
</feature>
<comment type="caution">
    <text evidence="7">The sequence shown here is derived from an EMBL/GenBank/DDBJ whole genome shotgun (WGS) entry which is preliminary data.</text>
</comment>
<sequence>MSPNKEMNGRRGKGRKKIEIKPIKNAGSRKVCFSKRRQGLFNKANELCIVCGTEVAILVFSPAGKPFSYGHPSMENVVNRFLNDGAAVPPKATPAAAAPDRCDEIKQSLTYWTDCLETEKRRRSQLEAALKEPWPVPKPFWWDADLCSMSMPELIDYQNVLQQQQFHVAQAERQLCFPDPAAAAPQDIGNEFADAGPILDCMPGGAAEFGEADLMSWLQPQVRFPQPAAPGMGNDADFGVEDLMWLLEPQASMPSLDDYLI</sequence>
<dbReference type="InterPro" id="IPR002100">
    <property type="entry name" value="TF_MADSbox"/>
</dbReference>
<keyword evidence="2" id="KW-0805">Transcription regulation</keyword>
<name>A0AAP0BYY0_9ASPA</name>
<reference evidence="7 8" key="1">
    <citation type="journal article" date="2022" name="Nat. Plants">
        <title>Genomes of leafy and leafless Platanthera orchids illuminate the evolution of mycoheterotrophy.</title>
        <authorList>
            <person name="Li M.H."/>
            <person name="Liu K.W."/>
            <person name="Li Z."/>
            <person name="Lu H.C."/>
            <person name="Ye Q.L."/>
            <person name="Zhang D."/>
            <person name="Wang J.Y."/>
            <person name="Li Y.F."/>
            <person name="Zhong Z.M."/>
            <person name="Liu X."/>
            <person name="Yu X."/>
            <person name="Liu D.K."/>
            <person name="Tu X.D."/>
            <person name="Liu B."/>
            <person name="Hao Y."/>
            <person name="Liao X.Y."/>
            <person name="Jiang Y.T."/>
            <person name="Sun W.H."/>
            <person name="Chen J."/>
            <person name="Chen Y.Q."/>
            <person name="Ai Y."/>
            <person name="Zhai J.W."/>
            <person name="Wu S.S."/>
            <person name="Zhou Z."/>
            <person name="Hsiao Y.Y."/>
            <person name="Wu W.L."/>
            <person name="Chen Y.Y."/>
            <person name="Lin Y.F."/>
            <person name="Hsu J.L."/>
            <person name="Li C.Y."/>
            <person name="Wang Z.W."/>
            <person name="Zhao X."/>
            <person name="Zhong W.Y."/>
            <person name="Ma X.K."/>
            <person name="Ma L."/>
            <person name="Huang J."/>
            <person name="Chen G.Z."/>
            <person name="Huang M.Z."/>
            <person name="Huang L."/>
            <person name="Peng D.H."/>
            <person name="Luo Y.B."/>
            <person name="Zou S.Q."/>
            <person name="Chen S.P."/>
            <person name="Lan S."/>
            <person name="Tsai W.C."/>
            <person name="Van de Peer Y."/>
            <person name="Liu Z.J."/>
        </authorList>
    </citation>
    <scope>NUCLEOTIDE SEQUENCE [LARGE SCALE GENOMIC DNA]</scope>
    <source>
        <strain evidence="7">Lor287</strain>
    </source>
</reference>
<dbReference type="EMBL" id="JBBWWQ010000002">
    <property type="protein sequence ID" value="KAK8954876.1"/>
    <property type="molecule type" value="Genomic_DNA"/>
</dbReference>
<dbReference type="AlphaFoldDB" id="A0AAP0BYY0"/>
<dbReference type="PANTHER" id="PTHR11945:SF629">
    <property type="entry name" value="OS02G0164450 PROTEIN"/>
    <property type="match status" value="1"/>
</dbReference>
<accession>A0AAP0BYY0</accession>
<dbReference type="PROSITE" id="PS50066">
    <property type="entry name" value="MADS_BOX_2"/>
    <property type="match status" value="1"/>
</dbReference>
<organism evidence="7 8">
    <name type="scientific">Platanthera zijinensis</name>
    <dbReference type="NCBI Taxonomy" id="2320716"/>
    <lineage>
        <taxon>Eukaryota</taxon>
        <taxon>Viridiplantae</taxon>
        <taxon>Streptophyta</taxon>
        <taxon>Embryophyta</taxon>
        <taxon>Tracheophyta</taxon>
        <taxon>Spermatophyta</taxon>
        <taxon>Magnoliopsida</taxon>
        <taxon>Liliopsida</taxon>
        <taxon>Asparagales</taxon>
        <taxon>Orchidaceae</taxon>
        <taxon>Orchidoideae</taxon>
        <taxon>Orchideae</taxon>
        <taxon>Orchidinae</taxon>
        <taxon>Platanthera</taxon>
    </lineage>
</organism>
<dbReference type="GO" id="GO:0000978">
    <property type="term" value="F:RNA polymerase II cis-regulatory region sequence-specific DNA binding"/>
    <property type="evidence" value="ECO:0007669"/>
    <property type="project" value="TreeGrafter"/>
</dbReference>
<dbReference type="PRINTS" id="PR00404">
    <property type="entry name" value="MADSDOMAIN"/>
</dbReference>
<evidence type="ECO:0000313" key="8">
    <source>
        <dbReference type="Proteomes" id="UP001418222"/>
    </source>
</evidence>
<dbReference type="Pfam" id="PF00319">
    <property type="entry name" value="SRF-TF"/>
    <property type="match status" value="1"/>
</dbReference>
<protein>
    <submittedName>
        <fullName evidence="7">Agamous-like MADS-box protein AGL61</fullName>
    </submittedName>
</protein>
<evidence type="ECO:0000259" key="6">
    <source>
        <dbReference type="PROSITE" id="PS50066"/>
    </source>
</evidence>
<keyword evidence="4" id="KW-0804">Transcription</keyword>
<dbReference type="GO" id="GO:0045944">
    <property type="term" value="P:positive regulation of transcription by RNA polymerase II"/>
    <property type="evidence" value="ECO:0007669"/>
    <property type="project" value="InterPro"/>
</dbReference>
<dbReference type="GO" id="GO:0046983">
    <property type="term" value="F:protein dimerization activity"/>
    <property type="evidence" value="ECO:0007669"/>
    <property type="project" value="InterPro"/>
</dbReference>
<dbReference type="CDD" id="cd00265">
    <property type="entry name" value="MADS_MEF2_like"/>
    <property type="match status" value="1"/>
</dbReference>
<evidence type="ECO:0000313" key="7">
    <source>
        <dbReference type="EMBL" id="KAK8954876.1"/>
    </source>
</evidence>
<dbReference type="SMART" id="SM00432">
    <property type="entry name" value="MADS"/>
    <property type="match status" value="1"/>
</dbReference>
<dbReference type="Proteomes" id="UP001418222">
    <property type="component" value="Unassembled WGS sequence"/>
</dbReference>
<dbReference type="GO" id="GO:0005634">
    <property type="term" value="C:nucleus"/>
    <property type="evidence" value="ECO:0007669"/>
    <property type="project" value="UniProtKB-SubCell"/>
</dbReference>
<keyword evidence="8" id="KW-1185">Reference proteome</keyword>
<evidence type="ECO:0000256" key="1">
    <source>
        <dbReference type="ARBA" id="ARBA00004123"/>
    </source>
</evidence>
<dbReference type="GO" id="GO:0000981">
    <property type="term" value="F:DNA-binding transcription factor activity, RNA polymerase II-specific"/>
    <property type="evidence" value="ECO:0007669"/>
    <property type="project" value="TreeGrafter"/>
</dbReference>
<evidence type="ECO:0000256" key="3">
    <source>
        <dbReference type="ARBA" id="ARBA00023125"/>
    </source>
</evidence>
<keyword evidence="3" id="KW-0238">DNA-binding</keyword>
<evidence type="ECO:0000256" key="4">
    <source>
        <dbReference type="ARBA" id="ARBA00023163"/>
    </source>
</evidence>
<dbReference type="InterPro" id="IPR036879">
    <property type="entry name" value="TF_MADSbox_sf"/>
</dbReference>
<keyword evidence="5" id="KW-0539">Nucleus</keyword>
<dbReference type="InterPro" id="IPR033896">
    <property type="entry name" value="MEF2-like_N"/>
</dbReference>
<dbReference type="Gene3D" id="3.40.1810.10">
    <property type="entry name" value="Transcription factor, MADS-box"/>
    <property type="match status" value="1"/>
</dbReference>